<dbReference type="Proteomes" id="UP000002222">
    <property type="component" value="Chromosome"/>
</dbReference>
<dbReference type="AlphaFoldDB" id="D1B443"/>
<evidence type="ECO:0000313" key="2">
    <source>
        <dbReference type="EMBL" id="ACZ12863.1"/>
    </source>
</evidence>
<dbReference type="eggNOG" id="COG2956">
    <property type="taxonomic scope" value="Bacteria"/>
</dbReference>
<dbReference type="NCBIfam" id="NF033805">
    <property type="entry name" value="invasion_CiaB"/>
    <property type="match status" value="1"/>
</dbReference>
<dbReference type="HOGENOM" id="CLU_028662_0_0_7"/>
<gene>
    <name evidence="2" type="ordered locus">Sdel_1848</name>
</gene>
<organism evidence="2 3">
    <name type="scientific">Sulfurospirillum deleyianum (strain ATCC 51133 / DSM 6946 / 5175)</name>
    <dbReference type="NCBI Taxonomy" id="525898"/>
    <lineage>
        <taxon>Bacteria</taxon>
        <taxon>Pseudomonadati</taxon>
        <taxon>Campylobacterota</taxon>
        <taxon>Epsilonproteobacteria</taxon>
        <taxon>Campylobacterales</taxon>
        <taxon>Sulfurospirillaceae</taxon>
        <taxon>Sulfurospirillum</taxon>
    </lineage>
</organism>
<sequence length="621" mass="71521">MKKAFEDDLKRLYSLLEERQKALGEYFSIVESKSYDTKIEAFIDAFLEEIELSLIKENRVAILTRLISLRDEQMVQALEKEGKDALFITEAKEKAYLWVSEFYLKEHERLLSQIEAEQLLSPFYRRILGGVHEVGVALSVWQSAWTEHIINTINPLLELEYDHDESKIMAMLQDKGLLDVEPSGKVGDRSYSVLEKVQGGYEAKAYALAFPSHVLHVKNALEALVADLSYLEDENFGQKEAYIAYFNAIKEAFVEEDRAKLIGKWAQVDRTWMAITSPIQVGHPLEYYEDHYKKAVALEWDVRLSNPLMKSAEQTLERIEKMFKAVFEKSAHTSLHVKENVLLNLKRVQLYIGRPALFYAAEFNGLFSAQVVPNDETVTKECGKKIFAFADNILDSLRAKPFLKIHHDVFGKAFMDAEREVVFHQPSLWHQVYEVSTIGHEFGHILWMDSDTESVMNQSGVFKNIEEFKATTGGLVAFFMEEEEALKEPLLRDTIKRAVGLIGWMKTGEVEPYYCEGLIHLSGLFESGVLRFDGKKLEIHLEAYEALKAWYLQTYSALAEHYLAKKDAKLFLERFTCKKEGVYVPHDATVASFVNYYWALHQRMGREIDESVKREDWMSGA</sequence>
<dbReference type="InterPro" id="IPR057219">
    <property type="entry name" value="DUF7897"/>
</dbReference>
<dbReference type="KEGG" id="sdl:Sdel_1848"/>
<keyword evidence="3" id="KW-1185">Reference proteome</keyword>
<dbReference type="RefSeq" id="WP_012857611.1">
    <property type="nucleotide sequence ID" value="NC_013512.1"/>
</dbReference>
<reference evidence="2 3" key="2">
    <citation type="journal article" date="2010" name="Stand. Genomic Sci.">
        <title>Complete genome sequence of Sulfurospirillum deleyianum type strain (5175).</title>
        <authorList>
            <person name="Sikorski J."/>
            <person name="Lapidus A."/>
            <person name="Copeland A."/>
            <person name="Glavina Del Rio T."/>
            <person name="Nolan M."/>
            <person name="Lucas S."/>
            <person name="Chen F."/>
            <person name="Tice H."/>
            <person name="Cheng J.F."/>
            <person name="Saunders E."/>
            <person name="Bruce D."/>
            <person name="Goodwin L."/>
            <person name="Pitluck S."/>
            <person name="Ovchinnikova G."/>
            <person name="Pati A."/>
            <person name="Ivanova N."/>
            <person name="Mavromatis K."/>
            <person name="Chen A."/>
            <person name="Palaniappan K."/>
            <person name="Chain P."/>
            <person name="Land M."/>
            <person name="Hauser L."/>
            <person name="Chang Y.J."/>
            <person name="Jeffries C.D."/>
            <person name="Brettin T."/>
            <person name="Detter J.C."/>
            <person name="Han C."/>
            <person name="Rohde M."/>
            <person name="Lang E."/>
            <person name="Spring S."/>
            <person name="Goker M."/>
            <person name="Bristow J."/>
            <person name="Eisen J.A."/>
            <person name="Markowitz V."/>
            <person name="Hugenholtz P."/>
            <person name="Kyrpides N.C."/>
            <person name="Klenk H.P."/>
        </authorList>
    </citation>
    <scope>NUCLEOTIDE SEQUENCE [LARGE SCALE GENOMIC DNA]</scope>
    <source>
        <strain evidence="3">ATCC 51133 / DSM 6946 / 5175</strain>
    </source>
</reference>
<name>D1B443_SULD5</name>
<dbReference type="Pfam" id="PF25448">
    <property type="entry name" value="DUF7897"/>
    <property type="match status" value="1"/>
</dbReference>
<evidence type="ECO:0000259" key="1">
    <source>
        <dbReference type="Pfam" id="PF25448"/>
    </source>
</evidence>
<dbReference type="STRING" id="525898.Sdel_1848"/>
<feature type="domain" description="DUF7897" evidence="1">
    <location>
        <begin position="7"/>
        <end position="609"/>
    </location>
</feature>
<reference evidence="3" key="1">
    <citation type="submission" date="2009-11" db="EMBL/GenBank/DDBJ databases">
        <title>The complete genome of Sulfurospirillum deleyianum DSM 6946.</title>
        <authorList>
            <consortium name="US DOE Joint Genome Institute (JGI-PGF)"/>
            <person name="Lucas S."/>
            <person name="Copeland A."/>
            <person name="Lapidus A."/>
            <person name="Glavina del Rio T."/>
            <person name="Dalin E."/>
            <person name="Tice H."/>
            <person name="Bruce D."/>
            <person name="Goodwin L."/>
            <person name="Pitluck S."/>
            <person name="Kyrpides N."/>
            <person name="Mavromatis K."/>
            <person name="Ivanova N."/>
            <person name="Ovchinnikova G."/>
            <person name="Munk A.C."/>
            <person name="Lu M."/>
            <person name="Brettin T."/>
            <person name="Detter J.C."/>
            <person name="Han C."/>
            <person name="Tapia R."/>
            <person name="Larimer F."/>
            <person name="Land M."/>
            <person name="Hauser L."/>
            <person name="Markowitz V."/>
            <person name="Cheng J.F."/>
            <person name="Hugenholtz P."/>
            <person name="Woyke T."/>
            <person name="Wu D."/>
            <person name="Aumann P."/>
            <person name="Schneider S."/>
            <person name="Lang E."/>
            <person name="Spring S."/>
            <person name="Klenk H.P."/>
            <person name="Eisen J.A."/>
        </authorList>
    </citation>
    <scope>NUCLEOTIDE SEQUENCE [LARGE SCALE GENOMIC DNA]</scope>
    <source>
        <strain evidence="3">ATCC 51133 / DSM 6946 / 5175</strain>
    </source>
</reference>
<evidence type="ECO:0000313" key="3">
    <source>
        <dbReference type="Proteomes" id="UP000002222"/>
    </source>
</evidence>
<accession>D1B443</accession>
<dbReference type="EMBL" id="CP001816">
    <property type="protein sequence ID" value="ACZ12863.1"/>
    <property type="molecule type" value="Genomic_DNA"/>
</dbReference>
<dbReference type="OrthoDB" id="5372053at2"/>
<protein>
    <submittedName>
        <fullName evidence="2">CiaB protein</fullName>
    </submittedName>
</protein>
<proteinExistence type="predicted"/>